<dbReference type="Proteomes" id="UP001061302">
    <property type="component" value="Chromosome"/>
</dbReference>
<dbReference type="SUPFAM" id="SSF48498">
    <property type="entry name" value="Tetracyclin repressor-like, C-terminal domain"/>
    <property type="match status" value="1"/>
</dbReference>
<dbReference type="PRINTS" id="PR00455">
    <property type="entry name" value="HTHTETR"/>
</dbReference>
<dbReference type="PANTHER" id="PTHR30055">
    <property type="entry name" value="HTH-TYPE TRANSCRIPTIONAL REGULATOR RUTR"/>
    <property type="match status" value="1"/>
</dbReference>
<keyword evidence="5" id="KW-1185">Reference proteome</keyword>
<protein>
    <submittedName>
        <fullName evidence="4">TetR/AcrR family transcriptional regulator</fullName>
    </submittedName>
</protein>
<accession>A0ABY6DJ86</accession>
<dbReference type="InterPro" id="IPR036271">
    <property type="entry name" value="Tet_transcr_reg_TetR-rel_C_sf"/>
</dbReference>
<reference evidence="4" key="1">
    <citation type="submission" date="2022-10" db="EMBL/GenBank/DDBJ databases">
        <title>Chitiniphilus purpureus sp. nov., a novel chitin-degrading bacterium isolated from crawfish pond sediment.</title>
        <authorList>
            <person name="Li K."/>
        </authorList>
    </citation>
    <scope>NUCLEOTIDE SEQUENCE</scope>
    <source>
        <strain evidence="4">CD1</strain>
    </source>
</reference>
<dbReference type="Gene3D" id="1.10.10.60">
    <property type="entry name" value="Homeodomain-like"/>
    <property type="match status" value="1"/>
</dbReference>
<dbReference type="InterPro" id="IPR009057">
    <property type="entry name" value="Homeodomain-like_sf"/>
</dbReference>
<dbReference type="InterPro" id="IPR039536">
    <property type="entry name" value="TetR_C_Proteobacteria"/>
</dbReference>
<name>A0ABY6DJ86_9NEIS</name>
<evidence type="ECO:0000256" key="1">
    <source>
        <dbReference type="ARBA" id="ARBA00023125"/>
    </source>
</evidence>
<feature type="DNA-binding region" description="H-T-H motif" evidence="2">
    <location>
        <begin position="31"/>
        <end position="50"/>
    </location>
</feature>
<evidence type="ECO:0000313" key="5">
    <source>
        <dbReference type="Proteomes" id="UP001061302"/>
    </source>
</evidence>
<evidence type="ECO:0000313" key="4">
    <source>
        <dbReference type="EMBL" id="UXY13748.1"/>
    </source>
</evidence>
<dbReference type="Gene3D" id="1.10.357.10">
    <property type="entry name" value="Tetracycline Repressor, domain 2"/>
    <property type="match status" value="1"/>
</dbReference>
<sequence>MSSAPPCPTDCAARVLDAALEVFREYGYRSSIDAVAARAQVARQTIYNHFGNKETLFCTALTRAVQEVFSTLGTGDGDCRERLVRFGLTFRQRVLSPESINMHKVMVSESGRFPELAQSLYQSCYVYSRTQMADLLQCAMQQGVLRQDDPMEAANILIDMLISHDHTLLVFGGGPLDPQQELDKVNRALELFLRLYALPAAPATTDAASQ</sequence>
<dbReference type="PANTHER" id="PTHR30055:SF146">
    <property type="entry name" value="HTH-TYPE TRANSCRIPTIONAL DUAL REGULATOR CECR"/>
    <property type="match status" value="1"/>
</dbReference>
<evidence type="ECO:0000259" key="3">
    <source>
        <dbReference type="PROSITE" id="PS50977"/>
    </source>
</evidence>
<gene>
    <name evidence="4" type="ORF">N8I74_10485</name>
</gene>
<dbReference type="RefSeq" id="WP_263122995.1">
    <property type="nucleotide sequence ID" value="NZ_CP106753.1"/>
</dbReference>
<organism evidence="4 5">
    <name type="scientific">Chitiniphilus purpureus</name>
    <dbReference type="NCBI Taxonomy" id="2981137"/>
    <lineage>
        <taxon>Bacteria</taxon>
        <taxon>Pseudomonadati</taxon>
        <taxon>Pseudomonadota</taxon>
        <taxon>Betaproteobacteria</taxon>
        <taxon>Neisseriales</taxon>
        <taxon>Chitinibacteraceae</taxon>
        <taxon>Chitiniphilus</taxon>
    </lineage>
</organism>
<feature type="domain" description="HTH tetR-type" evidence="3">
    <location>
        <begin position="9"/>
        <end position="68"/>
    </location>
</feature>
<dbReference type="Pfam" id="PF14246">
    <property type="entry name" value="TetR_C_7"/>
    <property type="match status" value="1"/>
</dbReference>
<dbReference type="SUPFAM" id="SSF46689">
    <property type="entry name" value="Homeodomain-like"/>
    <property type="match status" value="1"/>
</dbReference>
<dbReference type="InterPro" id="IPR050109">
    <property type="entry name" value="HTH-type_TetR-like_transc_reg"/>
</dbReference>
<proteinExistence type="predicted"/>
<dbReference type="Pfam" id="PF00440">
    <property type="entry name" value="TetR_N"/>
    <property type="match status" value="1"/>
</dbReference>
<keyword evidence="1 2" id="KW-0238">DNA-binding</keyword>
<dbReference type="EMBL" id="CP106753">
    <property type="protein sequence ID" value="UXY13748.1"/>
    <property type="molecule type" value="Genomic_DNA"/>
</dbReference>
<dbReference type="InterPro" id="IPR001647">
    <property type="entry name" value="HTH_TetR"/>
</dbReference>
<evidence type="ECO:0000256" key="2">
    <source>
        <dbReference type="PROSITE-ProRule" id="PRU00335"/>
    </source>
</evidence>
<dbReference type="PROSITE" id="PS50977">
    <property type="entry name" value="HTH_TETR_2"/>
    <property type="match status" value="1"/>
</dbReference>